<dbReference type="AlphaFoldDB" id="A0A8B6X605"/>
<keyword evidence="1" id="KW-0472">Membrane</keyword>
<evidence type="ECO:0000313" key="2">
    <source>
        <dbReference type="Proteomes" id="UP000675920"/>
    </source>
</evidence>
<dbReference type="RefSeq" id="WP_028311999.1">
    <property type="nucleotide sequence ID" value="NZ_AXWS01000014.1"/>
</dbReference>
<keyword evidence="1" id="KW-1133">Transmembrane helix</keyword>
<evidence type="ECO:0000256" key="1">
    <source>
        <dbReference type="SAM" id="Phobius"/>
    </source>
</evidence>
<feature type="transmembrane region" description="Helical" evidence="1">
    <location>
        <begin position="93"/>
        <end position="112"/>
    </location>
</feature>
<sequence length="165" mass="17952">MANLLTQIFSAGATSLVDAVGKAVDRNFTTDDEKLARQNEIARADMEFRAEMARLSVEERKAVYGDIASARENQSRVQESANASWLAKNVHPVLALLIVAVTFLMFGLIIFANSDTLGGERKEVIIYVLGALTTISTQVVSYFFGSSSGSADKTRTIDSLLKRDA</sequence>
<name>A0A8B6X605_9BURK</name>
<accession>A0A8B6X605</accession>
<reference evidence="3" key="1">
    <citation type="submission" date="2025-08" db="UniProtKB">
        <authorList>
            <consortium name="RefSeq"/>
        </authorList>
    </citation>
    <scope>IDENTIFICATION</scope>
</reference>
<feature type="transmembrane region" description="Helical" evidence="1">
    <location>
        <begin position="124"/>
        <end position="144"/>
    </location>
</feature>
<protein>
    <recommendedName>
        <fullName evidence="4">TMhelix containing protein</fullName>
    </recommendedName>
</protein>
<keyword evidence="1" id="KW-0812">Transmembrane</keyword>
<evidence type="ECO:0008006" key="4">
    <source>
        <dbReference type="Google" id="ProtNLM"/>
    </source>
</evidence>
<evidence type="ECO:0000313" key="3">
    <source>
        <dbReference type="RefSeq" id="WP_028311999.1"/>
    </source>
</evidence>
<dbReference type="Proteomes" id="UP000675920">
    <property type="component" value="Unplaced"/>
</dbReference>
<proteinExistence type="predicted"/>
<organism evidence="2 3">
    <name type="scientific">Derxia gummosa DSM 723</name>
    <dbReference type="NCBI Taxonomy" id="1121388"/>
    <lineage>
        <taxon>Bacteria</taxon>
        <taxon>Pseudomonadati</taxon>
        <taxon>Pseudomonadota</taxon>
        <taxon>Betaproteobacteria</taxon>
        <taxon>Burkholderiales</taxon>
        <taxon>Alcaligenaceae</taxon>
        <taxon>Derxia</taxon>
    </lineage>
</organism>
<keyword evidence="2" id="KW-1185">Reference proteome</keyword>
<dbReference type="OrthoDB" id="7061630at2"/>